<dbReference type="PANTHER" id="PTHR30454:SF0">
    <property type="entry name" value="4-HYDROXY-3-METHYLBUT-2-EN-1-YL DIPHOSPHATE SYNTHASE (FERREDOXIN), CHLOROPLASTIC"/>
    <property type="match status" value="1"/>
</dbReference>
<keyword evidence="1" id="KW-0479">Metal-binding</keyword>
<dbReference type="GO" id="GO:0046429">
    <property type="term" value="F:4-hydroxy-3-methylbut-2-en-1-yl diphosphate synthase activity (ferredoxin)"/>
    <property type="evidence" value="ECO:0007669"/>
    <property type="project" value="InterPro"/>
</dbReference>
<proteinExistence type="predicted"/>
<keyword evidence="3" id="KW-0411">Iron-sulfur</keyword>
<dbReference type="GO" id="GO:0051536">
    <property type="term" value="F:iron-sulfur cluster binding"/>
    <property type="evidence" value="ECO:0007669"/>
    <property type="project" value="UniProtKB-KW"/>
</dbReference>
<dbReference type="SUPFAM" id="SSF56014">
    <property type="entry name" value="Nitrite and sulphite reductase 4Fe-4S domain-like"/>
    <property type="match status" value="1"/>
</dbReference>
<protein>
    <recommendedName>
        <fullName evidence="4">IspG C-terminal domain-containing protein</fullName>
    </recommendedName>
</protein>
<reference evidence="5" key="1">
    <citation type="journal article" date="2014" name="Front. Microbiol.">
        <title>High frequency of phylogenetically diverse reductive dehalogenase-homologous genes in deep subseafloor sedimentary metagenomes.</title>
        <authorList>
            <person name="Kawai M."/>
            <person name="Futagami T."/>
            <person name="Toyoda A."/>
            <person name="Takaki Y."/>
            <person name="Nishi S."/>
            <person name="Hori S."/>
            <person name="Arai W."/>
            <person name="Tsubouchi T."/>
            <person name="Morono Y."/>
            <person name="Uchiyama I."/>
            <person name="Ito T."/>
            <person name="Fujiyama A."/>
            <person name="Inagaki F."/>
            <person name="Takami H."/>
        </authorList>
    </citation>
    <scope>NUCLEOTIDE SEQUENCE</scope>
    <source>
        <strain evidence="5">Expedition CK06-06</strain>
    </source>
</reference>
<dbReference type="InterPro" id="IPR045854">
    <property type="entry name" value="NO2/SO3_Rdtase_4Fe4S_sf"/>
</dbReference>
<dbReference type="GO" id="GO:0046872">
    <property type="term" value="F:metal ion binding"/>
    <property type="evidence" value="ECO:0007669"/>
    <property type="project" value="UniProtKB-KW"/>
</dbReference>
<evidence type="ECO:0000256" key="1">
    <source>
        <dbReference type="ARBA" id="ARBA00022723"/>
    </source>
</evidence>
<name>X0TKR2_9ZZZZ</name>
<dbReference type="InterPro" id="IPR004588">
    <property type="entry name" value="IspG_bac-typ"/>
</dbReference>
<evidence type="ECO:0000313" key="5">
    <source>
        <dbReference type="EMBL" id="GAF93834.1"/>
    </source>
</evidence>
<sequence>GDPVEEIKVGYEILKALHLRQRGPDLISCPTCGRCKVDLSKIVKKVERQIRNINRPLTIAVMGCMVNGPGEAKEADIGVAFDKKNGVLFKKGKIIAKCSDKIIIRRLLEEIKSW</sequence>
<organism evidence="5">
    <name type="scientific">marine sediment metagenome</name>
    <dbReference type="NCBI Taxonomy" id="412755"/>
    <lineage>
        <taxon>unclassified sequences</taxon>
        <taxon>metagenomes</taxon>
        <taxon>ecological metagenomes</taxon>
    </lineage>
</organism>
<dbReference type="Gene3D" id="3.30.413.10">
    <property type="entry name" value="Sulfite Reductase Hemoprotein, domain 1"/>
    <property type="match status" value="1"/>
</dbReference>
<evidence type="ECO:0000259" key="4">
    <source>
        <dbReference type="Pfam" id="PF26540"/>
    </source>
</evidence>
<accession>X0TKR2</accession>
<evidence type="ECO:0000256" key="2">
    <source>
        <dbReference type="ARBA" id="ARBA00023004"/>
    </source>
</evidence>
<gene>
    <name evidence="5" type="ORF">S01H1_29912</name>
</gene>
<dbReference type="EMBL" id="BARS01018382">
    <property type="protein sequence ID" value="GAF93834.1"/>
    <property type="molecule type" value="Genomic_DNA"/>
</dbReference>
<evidence type="ECO:0000256" key="3">
    <source>
        <dbReference type="ARBA" id="ARBA00023014"/>
    </source>
</evidence>
<dbReference type="GO" id="GO:0019288">
    <property type="term" value="P:isopentenyl diphosphate biosynthetic process, methylerythritol 4-phosphate pathway"/>
    <property type="evidence" value="ECO:0007669"/>
    <property type="project" value="TreeGrafter"/>
</dbReference>
<comment type="caution">
    <text evidence="5">The sequence shown here is derived from an EMBL/GenBank/DDBJ whole genome shotgun (WGS) entry which is preliminary data.</text>
</comment>
<keyword evidence="2" id="KW-0408">Iron</keyword>
<dbReference type="Pfam" id="PF26540">
    <property type="entry name" value="GcpE_C"/>
    <property type="match status" value="1"/>
</dbReference>
<dbReference type="GO" id="GO:0016114">
    <property type="term" value="P:terpenoid biosynthetic process"/>
    <property type="evidence" value="ECO:0007669"/>
    <property type="project" value="InterPro"/>
</dbReference>
<dbReference type="AlphaFoldDB" id="X0TKR2"/>
<feature type="domain" description="IspG C-terminal" evidence="4">
    <location>
        <begin position="26"/>
        <end position="112"/>
    </location>
</feature>
<feature type="non-terminal residue" evidence="5">
    <location>
        <position position="1"/>
    </location>
</feature>
<dbReference type="PANTHER" id="PTHR30454">
    <property type="entry name" value="4-HYDROXY-3-METHYLBUT-2-EN-1-YL DIPHOSPHATE SYNTHASE"/>
    <property type="match status" value="1"/>
</dbReference>
<dbReference type="InterPro" id="IPR058579">
    <property type="entry name" value="IspG_C"/>
</dbReference>